<accession>A0A7S1BFK0</accession>
<feature type="region of interest" description="Disordered" evidence="1">
    <location>
        <begin position="229"/>
        <end position="282"/>
    </location>
</feature>
<feature type="compositionally biased region" description="Acidic residues" evidence="1">
    <location>
        <begin position="584"/>
        <end position="597"/>
    </location>
</feature>
<feature type="region of interest" description="Disordered" evidence="1">
    <location>
        <begin position="97"/>
        <end position="124"/>
    </location>
</feature>
<proteinExistence type="predicted"/>
<reference evidence="2" key="1">
    <citation type="submission" date="2021-01" db="EMBL/GenBank/DDBJ databases">
        <authorList>
            <person name="Corre E."/>
            <person name="Pelletier E."/>
            <person name="Niang G."/>
            <person name="Scheremetjew M."/>
            <person name="Finn R."/>
            <person name="Kale V."/>
            <person name="Holt S."/>
            <person name="Cochrane G."/>
            <person name="Meng A."/>
            <person name="Brown T."/>
            <person name="Cohen L."/>
        </authorList>
    </citation>
    <scope>NUCLEOTIDE SEQUENCE</scope>
    <source>
        <strain evidence="2">308</strain>
    </source>
</reference>
<evidence type="ECO:0000256" key="1">
    <source>
        <dbReference type="SAM" id="MobiDB-lite"/>
    </source>
</evidence>
<feature type="compositionally biased region" description="Basic and acidic residues" evidence="1">
    <location>
        <begin position="76"/>
        <end position="85"/>
    </location>
</feature>
<feature type="compositionally biased region" description="Polar residues" evidence="1">
    <location>
        <begin position="54"/>
        <end position="63"/>
    </location>
</feature>
<feature type="compositionally biased region" description="Low complexity" evidence="1">
    <location>
        <begin position="14"/>
        <end position="28"/>
    </location>
</feature>
<protein>
    <recommendedName>
        <fullName evidence="3">KOW domain-containing protein</fullName>
    </recommendedName>
</protein>
<feature type="compositionally biased region" description="Low complexity" evidence="1">
    <location>
        <begin position="240"/>
        <end position="254"/>
    </location>
</feature>
<evidence type="ECO:0000313" key="2">
    <source>
        <dbReference type="EMBL" id="CAD8885683.1"/>
    </source>
</evidence>
<gene>
    <name evidence="2" type="ORF">CHYS00102_LOCUS12880</name>
</gene>
<dbReference type="EMBL" id="HBFR01017698">
    <property type="protein sequence ID" value="CAD8885683.1"/>
    <property type="molecule type" value="Transcribed_RNA"/>
</dbReference>
<organism evidence="2">
    <name type="scientific">Corethron hystrix</name>
    <dbReference type="NCBI Taxonomy" id="216773"/>
    <lineage>
        <taxon>Eukaryota</taxon>
        <taxon>Sar</taxon>
        <taxon>Stramenopiles</taxon>
        <taxon>Ochrophyta</taxon>
        <taxon>Bacillariophyta</taxon>
        <taxon>Coscinodiscophyceae</taxon>
        <taxon>Corethrophycidae</taxon>
        <taxon>Corethrales</taxon>
        <taxon>Corethraceae</taxon>
        <taxon>Corethron</taxon>
    </lineage>
</organism>
<evidence type="ECO:0008006" key="3">
    <source>
        <dbReference type="Google" id="ProtNLM"/>
    </source>
</evidence>
<feature type="region of interest" description="Disordered" evidence="1">
    <location>
        <begin position="156"/>
        <end position="196"/>
    </location>
</feature>
<name>A0A7S1BFK0_9STRA</name>
<feature type="compositionally biased region" description="Low complexity" evidence="1">
    <location>
        <begin position="183"/>
        <end position="192"/>
    </location>
</feature>
<feature type="region of interest" description="Disordered" evidence="1">
    <location>
        <begin position="1"/>
        <end position="85"/>
    </location>
</feature>
<feature type="region of interest" description="Disordered" evidence="1">
    <location>
        <begin position="579"/>
        <end position="610"/>
    </location>
</feature>
<sequence>MPLRNFHGRSSFYSDNTSDTPSSSASPAIVPGLGDSRSNDGLASVRSSAPLRHPSSSARSSLRQTERGCPTSNDGTELRSSAEEEKHALTAKVSLNPFEDEERRYRNGEPLPVSETSSSAAGDGGVNTIITSHNNTCGVRKGKGWRRGIKLVNGSWVPCNKDINGGGRSAIPLKGKKSTAAMSSSSSSSSSSVPAKNSSVEQTLLSSSTISDHLHSQLGWIAIDFPSSSNRSVKKEKKQQQPQQQQKQSQQTQQHCEKKHMISAKNPVLVNSAEDTSKSKRRKLETVVVPEVANDISMPGEENHQKAQGVMASSNTPSASLSSIGTMGTDTITTSATPSSSISNTISVHNTTPVSMLPISNVRTSAYRGRGVLIKDGRFRGCVGTVESTVEGRWVLVSGLLSDNGETEVLLPSGALELLPAFVVPQATAVSSSMVVSSPNEDSAINTTKKTMTGRTSKQTDTAIYNQVVHQDMEENTNTMDLEGFVMQSVCLPIVMLHLRRQSLISLRSQLLDRSQILLPRHHNIHIERSLFQRTKKISESLKELDKEFGKRVNVASILRMKMLGKMKKAAEALQEASSVVFGQEEEEGNEVEEEEEKGMGADKSVIAED</sequence>
<dbReference type="AlphaFoldDB" id="A0A7S1BFK0"/>